<reference evidence="2" key="1">
    <citation type="journal article" date="2019" name="Sci. Rep.">
        <title>Draft genome of Tanacetum cinerariifolium, the natural source of mosquito coil.</title>
        <authorList>
            <person name="Yamashiro T."/>
            <person name="Shiraishi A."/>
            <person name="Satake H."/>
            <person name="Nakayama K."/>
        </authorList>
    </citation>
    <scope>NUCLEOTIDE SEQUENCE</scope>
</reference>
<evidence type="ECO:0000313" key="2">
    <source>
        <dbReference type="EMBL" id="GFD50557.1"/>
    </source>
</evidence>
<accession>A0A699WSU2</accession>
<feature type="compositionally biased region" description="Basic residues" evidence="1">
    <location>
        <begin position="67"/>
        <end position="90"/>
    </location>
</feature>
<dbReference type="EMBL" id="BKCJ011758757">
    <property type="protein sequence ID" value="GFD50557.1"/>
    <property type="molecule type" value="Genomic_DNA"/>
</dbReference>
<dbReference type="AlphaFoldDB" id="A0A699WSU2"/>
<sequence>VVGENAAAAPAQPLSVATLGRAAAARGRGPRRGKRPAAAAGRRAHRQPRLGQRPRCAGPADRIERGGHHRAHGHALRARRPVRPARRPPARRAGGAGKQPQPVLNGLVVYQACRTEW</sequence>
<protein>
    <submittedName>
        <fullName evidence="2">Uncharacterized protein</fullName>
    </submittedName>
</protein>
<comment type="caution">
    <text evidence="2">The sequence shown here is derived from an EMBL/GenBank/DDBJ whole genome shotgun (WGS) entry which is preliminary data.</text>
</comment>
<name>A0A699WSU2_TANCI</name>
<proteinExistence type="predicted"/>
<gene>
    <name evidence="2" type="ORF">Tci_922526</name>
</gene>
<feature type="non-terminal residue" evidence="2">
    <location>
        <position position="1"/>
    </location>
</feature>
<feature type="compositionally biased region" description="Low complexity" evidence="1">
    <location>
        <begin position="1"/>
        <end position="11"/>
    </location>
</feature>
<organism evidence="2">
    <name type="scientific">Tanacetum cinerariifolium</name>
    <name type="common">Dalmatian daisy</name>
    <name type="synonym">Chrysanthemum cinerariifolium</name>
    <dbReference type="NCBI Taxonomy" id="118510"/>
    <lineage>
        <taxon>Eukaryota</taxon>
        <taxon>Viridiplantae</taxon>
        <taxon>Streptophyta</taxon>
        <taxon>Embryophyta</taxon>
        <taxon>Tracheophyta</taxon>
        <taxon>Spermatophyta</taxon>
        <taxon>Magnoliopsida</taxon>
        <taxon>eudicotyledons</taxon>
        <taxon>Gunneridae</taxon>
        <taxon>Pentapetalae</taxon>
        <taxon>asterids</taxon>
        <taxon>campanulids</taxon>
        <taxon>Asterales</taxon>
        <taxon>Asteraceae</taxon>
        <taxon>Asteroideae</taxon>
        <taxon>Anthemideae</taxon>
        <taxon>Anthemidinae</taxon>
        <taxon>Tanacetum</taxon>
    </lineage>
</organism>
<feature type="non-terminal residue" evidence="2">
    <location>
        <position position="117"/>
    </location>
</feature>
<evidence type="ECO:0000256" key="1">
    <source>
        <dbReference type="SAM" id="MobiDB-lite"/>
    </source>
</evidence>
<feature type="region of interest" description="Disordered" evidence="1">
    <location>
        <begin position="1"/>
        <end position="103"/>
    </location>
</feature>